<name>A0AA88DA83_FICCA</name>
<dbReference type="Proteomes" id="UP001187192">
    <property type="component" value="Unassembled WGS sequence"/>
</dbReference>
<dbReference type="EMBL" id="BTGU01000038">
    <property type="protein sequence ID" value="GMN51728.1"/>
    <property type="molecule type" value="Genomic_DNA"/>
</dbReference>
<evidence type="ECO:0000313" key="2">
    <source>
        <dbReference type="Proteomes" id="UP001187192"/>
    </source>
</evidence>
<gene>
    <name evidence="1" type="ORF">TIFTF001_020877</name>
</gene>
<keyword evidence="2" id="KW-1185">Reference proteome</keyword>
<dbReference type="AlphaFoldDB" id="A0AA88DA83"/>
<reference evidence="1" key="1">
    <citation type="submission" date="2023-07" db="EMBL/GenBank/DDBJ databases">
        <title>draft genome sequence of fig (Ficus carica).</title>
        <authorList>
            <person name="Takahashi T."/>
            <person name="Nishimura K."/>
        </authorList>
    </citation>
    <scope>NUCLEOTIDE SEQUENCE</scope>
</reference>
<accession>A0AA88DA83</accession>
<proteinExistence type="predicted"/>
<protein>
    <submittedName>
        <fullName evidence="1">Uncharacterized protein</fullName>
    </submittedName>
</protein>
<comment type="caution">
    <text evidence="1">The sequence shown here is derived from an EMBL/GenBank/DDBJ whole genome shotgun (WGS) entry which is preliminary data.</text>
</comment>
<organism evidence="1 2">
    <name type="scientific">Ficus carica</name>
    <name type="common">Common fig</name>
    <dbReference type="NCBI Taxonomy" id="3494"/>
    <lineage>
        <taxon>Eukaryota</taxon>
        <taxon>Viridiplantae</taxon>
        <taxon>Streptophyta</taxon>
        <taxon>Embryophyta</taxon>
        <taxon>Tracheophyta</taxon>
        <taxon>Spermatophyta</taxon>
        <taxon>Magnoliopsida</taxon>
        <taxon>eudicotyledons</taxon>
        <taxon>Gunneridae</taxon>
        <taxon>Pentapetalae</taxon>
        <taxon>rosids</taxon>
        <taxon>fabids</taxon>
        <taxon>Rosales</taxon>
        <taxon>Moraceae</taxon>
        <taxon>Ficeae</taxon>
        <taxon>Ficus</taxon>
    </lineage>
</organism>
<sequence>MDLKSINQRNKPAVAFSSPSIVPIAISFCCPDRDPVLSPSRSRHSRDDNATLEAKKRDLDSCGCHGPVGIAHLLAILSDKRVR</sequence>
<evidence type="ECO:0000313" key="1">
    <source>
        <dbReference type="EMBL" id="GMN51728.1"/>
    </source>
</evidence>